<evidence type="ECO:0000256" key="3">
    <source>
        <dbReference type="ARBA" id="ARBA00022705"/>
    </source>
</evidence>
<dbReference type="Pfam" id="PF21913">
    <property type="entry name" value="ORC6_2nd"/>
    <property type="match status" value="1"/>
</dbReference>
<evidence type="ECO:0000313" key="10">
    <source>
        <dbReference type="Proteomes" id="UP000239649"/>
    </source>
</evidence>
<dbReference type="STRING" id="554055.A0A2P6V6D7"/>
<organism evidence="9 10">
    <name type="scientific">Micractinium conductrix</name>
    <dbReference type="NCBI Taxonomy" id="554055"/>
    <lineage>
        <taxon>Eukaryota</taxon>
        <taxon>Viridiplantae</taxon>
        <taxon>Chlorophyta</taxon>
        <taxon>core chlorophytes</taxon>
        <taxon>Trebouxiophyceae</taxon>
        <taxon>Chlorellales</taxon>
        <taxon>Chlorellaceae</taxon>
        <taxon>Chlorella clade</taxon>
        <taxon>Micractinium</taxon>
    </lineage>
</organism>
<evidence type="ECO:0000256" key="1">
    <source>
        <dbReference type="ARBA" id="ARBA00004123"/>
    </source>
</evidence>
<evidence type="ECO:0000256" key="5">
    <source>
        <dbReference type="ARBA" id="ARBA00023242"/>
    </source>
</evidence>
<dbReference type="InterPro" id="IPR008721">
    <property type="entry name" value="ORC6_cyclin_first"/>
</dbReference>
<feature type="region of interest" description="Disordered" evidence="6">
    <location>
        <begin position="211"/>
        <end position="241"/>
    </location>
</feature>
<name>A0A2P6V6D7_9CHLO</name>
<reference evidence="9 10" key="1">
    <citation type="journal article" date="2018" name="Plant J.">
        <title>Genome sequences of Chlorella sorokiniana UTEX 1602 and Micractinium conductrix SAG 241.80: implications to maltose excretion by a green alga.</title>
        <authorList>
            <person name="Arriola M.B."/>
            <person name="Velmurugan N."/>
            <person name="Zhang Y."/>
            <person name="Plunkett M.H."/>
            <person name="Hondzo H."/>
            <person name="Barney B.M."/>
        </authorList>
    </citation>
    <scope>NUCLEOTIDE SEQUENCE [LARGE SCALE GENOMIC DNA]</scope>
    <source>
        <strain evidence="9 10">SAG 241.80</strain>
    </source>
</reference>
<evidence type="ECO:0000256" key="4">
    <source>
        <dbReference type="ARBA" id="ARBA00023125"/>
    </source>
</evidence>
<dbReference type="InterPro" id="IPR020529">
    <property type="entry name" value="ORC6_met/pln"/>
</dbReference>
<dbReference type="GO" id="GO:0006270">
    <property type="term" value="P:DNA replication initiation"/>
    <property type="evidence" value="ECO:0007669"/>
    <property type="project" value="TreeGrafter"/>
</dbReference>
<feature type="compositionally biased region" description="Acidic residues" evidence="6">
    <location>
        <begin position="217"/>
        <end position="230"/>
    </location>
</feature>
<dbReference type="PANTHER" id="PTHR13394:SF0">
    <property type="entry name" value="ORIGIN RECOGNITION COMPLEX SUBUNIT 6"/>
    <property type="match status" value="1"/>
</dbReference>
<feature type="domain" description="ORC6 first cyclin-like" evidence="7">
    <location>
        <begin position="6"/>
        <end position="91"/>
    </location>
</feature>
<keyword evidence="10" id="KW-1185">Reference proteome</keyword>
<dbReference type="EMBL" id="LHPF02000025">
    <property type="protein sequence ID" value="PSC69652.1"/>
    <property type="molecule type" value="Genomic_DNA"/>
</dbReference>
<accession>A0A2P6V6D7</accession>
<dbReference type="AlphaFoldDB" id="A0A2P6V6D7"/>
<keyword evidence="3" id="KW-0235">DNA replication</keyword>
<proteinExistence type="inferred from homology"/>
<comment type="similarity">
    <text evidence="2">Belongs to the ORC6 family.</text>
</comment>
<gene>
    <name evidence="9" type="ORF">C2E20_6891</name>
</gene>
<dbReference type="CDD" id="cd11583">
    <property type="entry name" value="Orc6_mid"/>
    <property type="match status" value="1"/>
</dbReference>
<comment type="subcellular location">
    <subcellularLocation>
        <location evidence="1">Nucleus</location>
    </subcellularLocation>
</comment>
<protein>
    <submittedName>
        <fullName evidence="9">Origin recognition complex subunit 6</fullName>
    </submittedName>
</protein>
<dbReference type="OrthoDB" id="510925at2759"/>
<keyword evidence="4" id="KW-0238">DNA-binding</keyword>
<evidence type="ECO:0000259" key="8">
    <source>
        <dbReference type="Pfam" id="PF21913"/>
    </source>
</evidence>
<dbReference type="PANTHER" id="PTHR13394">
    <property type="entry name" value="ORIGIN RECOGNITION COMPLEX SUBUNIT 6"/>
    <property type="match status" value="1"/>
</dbReference>
<keyword evidence="5" id="KW-0539">Nucleus</keyword>
<dbReference type="Pfam" id="PF05460">
    <property type="entry name" value="ORC6"/>
    <property type="match status" value="1"/>
</dbReference>
<dbReference type="Proteomes" id="UP000239649">
    <property type="component" value="Unassembled WGS sequence"/>
</dbReference>
<sequence length="357" mass="36715">MADPARVVRQLGLQRSAEVTAKAAEFCRLTSIKFGNGGLGQYELCKGAACVELACQALGVQVDSSQVARYSAVSEKVYRAGKAVLQKALGVAGGGRSARELCVQFGCARHEQAVKEALAAFKERFVRSLPPAAQARVDFGRTVFLAAAFYLVARKHRVAVDRMKLLNPLGVTASEFAQVSASMQELCPELVGAPPGGKRQADDEAGALVERTGAAADSDEASDSEDEVTDEGQVGYRLNAKKQRQREYEAWKAKMLAKPEGGASGAAASAAGSGGGGAGSGSSADPKEQPTEKKMKQGTLCFGAATQPAAHAAAAAGKAGGSTAGKEQAIGGSKAAALATANQQKCGSKHALVSRNE</sequence>
<feature type="domain" description="ORC6 second cyclin-like" evidence="8">
    <location>
        <begin position="98"/>
        <end position="186"/>
    </location>
</feature>
<evidence type="ECO:0000256" key="2">
    <source>
        <dbReference type="ARBA" id="ARBA00010840"/>
    </source>
</evidence>
<dbReference type="InterPro" id="IPR054113">
    <property type="entry name" value="ORC6_cyclin-like_2nd"/>
</dbReference>
<dbReference type="Gene3D" id="1.10.472.10">
    <property type="entry name" value="Cyclin-like"/>
    <property type="match status" value="1"/>
</dbReference>
<comment type="caution">
    <text evidence="9">The sequence shown here is derived from an EMBL/GenBank/DDBJ whole genome shotgun (WGS) entry which is preliminary data.</text>
</comment>
<evidence type="ECO:0000313" key="9">
    <source>
        <dbReference type="EMBL" id="PSC69652.1"/>
    </source>
</evidence>
<evidence type="ECO:0000256" key="6">
    <source>
        <dbReference type="SAM" id="MobiDB-lite"/>
    </source>
</evidence>
<evidence type="ECO:0000259" key="7">
    <source>
        <dbReference type="Pfam" id="PF05460"/>
    </source>
</evidence>
<feature type="region of interest" description="Disordered" evidence="6">
    <location>
        <begin position="262"/>
        <end position="302"/>
    </location>
</feature>
<dbReference type="GO" id="GO:0003677">
    <property type="term" value="F:DNA binding"/>
    <property type="evidence" value="ECO:0007669"/>
    <property type="project" value="UniProtKB-KW"/>
</dbReference>
<dbReference type="GO" id="GO:0005664">
    <property type="term" value="C:nuclear origin of replication recognition complex"/>
    <property type="evidence" value="ECO:0007669"/>
    <property type="project" value="InterPro"/>
</dbReference>
<feature type="compositionally biased region" description="Basic and acidic residues" evidence="6">
    <location>
        <begin position="285"/>
        <end position="295"/>
    </location>
</feature>